<dbReference type="PROSITE" id="PS00028">
    <property type="entry name" value="ZINC_FINGER_C2H2_1"/>
    <property type="match status" value="7"/>
</dbReference>
<protein>
    <submittedName>
        <fullName evidence="10">Zinc finger and BTB domain-containing protein 48</fullName>
    </submittedName>
</protein>
<feature type="binding site" evidence="6">
    <location>
        <position position="62"/>
    </location>
    <ligand>
        <name>Zn(2+)</name>
        <dbReference type="ChEBI" id="CHEBI:29105"/>
    </ligand>
</feature>
<dbReference type="SMART" id="SM00868">
    <property type="entry name" value="zf-AD"/>
    <property type="match status" value="1"/>
</dbReference>
<dbReference type="GO" id="GO:0005634">
    <property type="term" value="C:nucleus"/>
    <property type="evidence" value="ECO:0007669"/>
    <property type="project" value="InterPro"/>
</dbReference>
<evidence type="ECO:0000256" key="4">
    <source>
        <dbReference type="ARBA" id="ARBA00022833"/>
    </source>
</evidence>
<feature type="domain" description="C2H2-type" evidence="8">
    <location>
        <begin position="410"/>
        <end position="438"/>
    </location>
</feature>
<proteinExistence type="predicted"/>
<sequence>MSTHEADRSVVCRICTVLTAPEASSDLFECRVADGYSLAEVVALVGDIAVRADETGLSAWCCFQCQMDVEMAYRVRVLCQQSDRQLREMLEAAVVMEPVEGTFELGAVWKMEVEEPSMGGMVYEEDHGEQIDYDAEAETELLDLEEESSNSQQDQSLLADVFEEIPNTKKRCCGCHKLFDSVEEILEHSKREHAVINPPKATKDRDVCDICFRLMERRYLESHKETPKTLFRCRTCGEHFFTQKQVTRHYFNEHASTKTCCGCELTFNTEEDLRLHSDQVHLPHKGLVDKENPNQCNICYQTFASDLGLYIHRSRQGSTEEKPKYKCSQCPKKLSTQEALQFHEYGHQNPFSWKCTRCAEVFTDYSTYRTHASTHKAPKLTYVCETCGLEFRYQILLHKHEATHGGPKKYSCQHCPSSYTQKRPLTRHMNKVHPDIQTSTLEGDCSSSEKEADDDLDSMPEVEQSKAAEI</sequence>
<dbReference type="PROSITE" id="PS51915">
    <property type="entry name" value="ZAD"/>
    <property type="match status" value="1"/>
</dbReference>
<feature type="domain" description="C2H2-type" evidence="8">
    <location>
        <begin position="353"/>
        <end position="380"/>
    </location>
</feature>
<dbReference type="InterPro" id="IPR036236">
    <property type="entry name" value="Znf_C2H2_sf"/>
</dbReference>
<name>A0A8D8BQN3_CULPI</name>
<feature type="binding site" evidence="6">
    <location>
        <position position="15"/>
    </location>
    <ligand>
        <name>Zn(2+)</name>
        <dbReference type="ChEBI" id="CHEBI:29105"/>
    </ligand>
</feature>
<dbReference type="SUPFAM" id="SSF57716">
    <property type="entry name" value="Glucocorticoid receptor-like (DNA-binding domain)"/>
    <property type="match status" value="1"/>
</dbReference>
<dbReference type="SUPFAM" id="SSF57667">
    <property type="entry name" value="beta-beta-alpha zinc fingers"/>
    <property type="match status" value="2"/>
</dbReference>
<dbReference type="PROSITE" id="PS50157">
    <property type="entry name" value="ZINC_FINGER_C2H2_2"/>
    <property type="match status" value="5"/>
</dbReference>
<dbReference type="PANTHER" id="PTHR24379">
    <property type="entry name" value="KRAB AND ZINC FINGER DOMAIN-CONTAINING"/>
    <property type="match status" value="1"/>
</dbReference>
<evidence type="ECO:0000313" key="10">
    <source>
        <dbReference type="EMBL" id="CAG6478429.1"/>
    </source>
</evidence>
<dbReference type="GO" id="GO:0008270">
    <property type="term" value="F:zinc ion binding"/>
    <property type="evidence" value="ECO:0007669"/>
    <property type="project" value="UniProtKB-UniRule"/>
</dbReference>
<evidence type="ECO:0000256" key="3">
    <source>
        <dbReference type="ARBA" id="ARBA00022771"/>
    </source>
</evidence>
<accession>A0A8D8BQN3</accession>
<feature type="domain" description="C2H2-type" evidence="8">
    <location>
        <begin position="325"/>
        <end position="352"/>
    </location>
</feature>
<evidence type="ECO:0000256" key="2">
    <source>
        <dbReference type="ARBA" id="ARBA00022737"/>
    </source>
</evidence>
<evidence type="ECO:0000256" key="1">
    <source>
        <dbReference type="ARBA" id="ARBA00022723"/>
    </source>
</evidence>
<reference evidence="10" key="1">
    <citation type="submission" date="2021-05" db="EMBL/GenBank/DDBJ databases">
        <authorList>
            <person name="Alioto T."/>
            <person name="Alioto T."/>
            <person name="Gomez Garrido J."/>
        </authorList>
    </citation>
    <scope>NUCLEOTIDE SEQUENCE</scope>
</reference>
<dbReference type="Gene3D" id="3.30.160.60">
    <property type="entry name" value="Classic Zinc Finger"/>
    <property type="match status" value="3"/>
</dbReference>
<evidence type="ECO:0000256" key="7">
    <source>
        <dbReference type="SAM" id="MobiDB-lite"/>
    </source>
</evidence>
<keyword evidence="4 6" id="KW-0862">Zinc</keyword>
<evidence type="ECO:0000259" key="9">
    <source>
        <dbReference type="PROSITE" id="PS51915"/>
    </source>
</evidence>
<feature type="domain" description="ZAD" evidence="9">
    <location>
        <begin position="10"/>
        <end position="89"/>
    </location>
</feature>
<feature type="compositionally biased region" description="Acidic residues" evidence="7">
    <location>
        <begin position="451"/>
        <end position="460"/>
    </location>
</feature>
<dbReference type="PANTHER" id="PTHR24379:SF127">
    <property type="entry name" value="BLOODY FINGERS-RELATED"/>
    <property type="match status" value="1"/>
</dbReference>
<keyword evidence="2" id="KW-0677">Repeat</keyword>
<dbReference type="SMART" id="SM00355">
    <property type="entry name" value="ZnF_C2H2"/>
    <property type="match status" value="7"/>
</dbReference>
<evidence type="ECO:0000259" key="8">
    <source>
        <dbReference type="PROSITE" id="PS50157"/>
    </source>
</evidence>
<dbReference type="EMBL" id="HBUE01083130">
    <property type="protein sequence ID" value="CAG6478429.1"/>
    <property type="molecule type" value="Transcribed_RNA"/>
</dbReference>
<feature type="domain" description="C2H2-type" evidence="8">
    <location>
        <begin position="382"/>
        <end position="409"/>
    </location>
</feature>
<keyword evidence="1 6" id="KW-0479">Metal-binding</keyword>
<feature type="region of interest" description="Disordered" evidence="7">
    <location>
        <begin position="436"/>
        <end position="470"/>
    </location>
</feature>
<evidence type="ECO:0000256" key="6">
    <source>
        <dbReference type="PROSITE-ProRule" id="PRU01263"/>
    </source>
</evidence>
<dbReference type="GO" id="GO:0000977">
    <property type="term" value="F:RNA polymerase II transcription regulatory region sequence-specific DNA binding"/>
    <property type="evidence" value="ECO:0007669"/>
    <property type="project" value="TreeGrafter"/>
</dbReference>
<evidence type="ECO:0000256" key="5">
    <source>
        <dbReference type="PROSITE-ProRule" id="PRU00042"/>
    </source>
</evidence>
<feature type="domain" description="C2H2-type" evidence="8">
    <location>
        <begin position="231"/>
        <end position="259"/>
    </location>
</feature>
<keyword evidence="3 5" id="KW-0863">Zinc-finger</keyword>
<dbReference type="Pfam" id="PF00096">
    <property type="entry name" value="zf-C2H2"/>
    <property type="match status" value="1"/>
</dbReference>
<dbReference type="AlphaFoldDB" id="A0A8D8BQN3"/>
<feature type="binding site" evidence="6">
    <location>
        <position position="65"/>
    </location>
    <ligand>
        <name>Zn(2+)</name>
        <dbReference type="ChEBI" id="CHEBI:29105"/>
    </ligand>
</feature>
<organism evidence="10">
    <name type="scientific">Culex pipiens</name>
    <name type="common">House mosquito</name>
    <dbReference type="NCBI Taxonomy" id="7175"/>
    <lineage>
        <taxon>Eukaryota</taxon>
        <taxon>Metazoa</taxon>
        <taxon>Ecdysozoa</taxon>
        <taxon>Arthropoda</taxon>
        <taxon>Hexapoda</taxon>
        <taxon>Insecta</taxon>
        <taxon>Pterygota</taxon>
        <taxon>Neoptera</taxon>
        <taxon>Endopterygota</taxon>
        <taxon>Diptera</taxon>
        <taxon>Nematocera</taxon>
        <taxon>Culicoidea</taxon>
        <taxon>Culicidae</taxon>
        <taxon>Culicinae</taxon>
        <taxon>Culicini</taxon>
        <taxon>Culex</taxon>
        <taxon>Culex</taxon>
    </lineage>
</organism>
<dbReference type="InterPro" id="IPR013087">
    <property type="entry name" value="Znf_C2H2_type"/>
</dbReference>
<feature type="binding site" evidence="6">
    <location>
        <position position="12"/>
    </location>
    <ligand>
        <name>Zn(2+)</name>
        <dbReference type="ChEBI" id="CHEBI:29105"/>
    </ligand>
</feature>
<dbReference type="GO" id="GO:0000981">
    <property type="term" value="F:DNA-binding transcription factor activity, RNA polymerase II-specific"/>
    <property type="evidence" value="ECO:0007669"/>
    <property type="project" value="TreeGrafter"/>
</dbReference>
<dbReference type="InterPro" id="IPR012934">
    <property type="entry name" value="Znf_AD"/>
</dbReference>